<dbReference type="AlphaFoldDB" id="A0A381S7I3"/>
<keyword evidence="1" id="KW-0812">Transmembrane</keyword>
<accession>A0A381S7I3</accession>
<gene>
    <name evidence="2" type="ORF">METZ01_LOCUS49947</name>
</gene>
<reference evidence="2" key="1">
    <citation type="submission" date="2018-05" db="EMBL/GenBank/DDBJ databases">
        <authorList>
            <person name="Lanie J.A."/>
            <person name="Ng W.-L."/>
            <person name="Kazmierczak K.M."/>
            <person name="Andrzejewski T.M."/>
            <person name="Davidsen T.M."/>
            <person name="Wayne K.J."/>
            <person name="Tettelin H."/>
            <person name="Glass J.I."/>
            <person name="Rusch D."/>
            <person name="Podicherti R."/>
            <person name="Tsui H.-C.T."/>
            <person name="Winkler M.E."/>
        </authorList>
    </citation>
    <scope>NUCLEOTIDE SEQUENCE</scope>
</reference>
<protein>
    <submittedName>
        <fullName evidence="2">Uncharacterized protein</fullName>
    </submittedName>
</protein>
<evidence type="ECO:0000256" key="1">
    <source>
        <dbReference type="SAM" id="Phobius"/>
    </source>
</evidence>
<feature type="non-terminal residue" evidence="2">
    <location>
        <position position="66"/>
    </location>
</feature>
<keyword evidence="1" id="KW-0472">Membrane</keyword>
<sequence length="66" mass="7772">MNGRIFFAVQSTFKRRIYFIIRNFFLTVFLSFAYSISDAYQDLNIDFLLDDTTKVQSKKSSKGTKK</sequence>
<proteinExistence type="predicted"/>
<name>A0A381S7I3_9ZZZZ</name>
<dbReference type="EMBL" id="UINC01002477">
    <property type="protein sequence ID" value="SUZ97093.1"/>
    <property type="molecule type" value="Genomic_DNA"/>
</dbReference>
<evidence type="ECO:0000313" key="2">
    <source>
        <dbReference type="EMBL" id="SUZ97093.1"/>
    </source>
</evidence>
<feature type="transmembrane region" description="Helical" evidence="1">
    <location>
        <begin position="20"/>
        <end position="37"/>
    </location>
</feature>
<keyword evidence="1" id="KW-1133">Transmembrane helix</keyword>
<organism evidence="2">
    <name type="scientific">marine metagenome</name>
    <dbReference type="NCBI Taxonomy" id="408172"/>
    <lineage>
        <taxon>unclassified sequences</taxon>
        <taxon>metagenomes</taxon>
        <taxon>ecological metagenomes</taxon>
    </lineage>
</organism>